<feature type="region of interest" description="Disordered" evidence="6">
    <location>
        <begin position="31"/>
        <end position="51"/>
    </location>
</feature>
<dbReference type="OMA" id="FYLNCSV"/>
<dbReference type="InterPro" id="IPR011992">
    <property type="entry name" value="EF-hand-dom_pair"/>
</dbReference>
<dbReference type="InParanoid" id="A9UV59"/>
<feature type="domain" description="EF-hand" evidence="8">
    <location>
        <begin position="92"/>
        <end position="127"/>
    </location>
</feature>
<evidence type="ECO:0000256" key="2">
    <source>
        <dbReference type="ARBA" id="ARBA00022692"/>
    </source>
</evidence>
<dbReference type="InterPro" id="IPR018247">
    <property type="entry name" value="EF_Hand_1_Ca_BS"/>
</dbReference>
<dbReference type="GO" id="GO:0016020">
    <property type="term" value="C:membrane"/>
    <property type="evidence" value="ECO:0007669"/>
    <property type="project" value="UniProtKB-SubCell"/>
</dbReference>
<feature type="transmembrane region" description="Helical" evidence="7">
    <location>
        <begin position="231"/>
        <end position="251"/>
    </location>
</feature>
<evidence type="ECO:0000256" key="7">
    <source>
        <dbReference type="SAM" id="Phobius"/>
    </source>
</evidence>
<dbReference type="Pfam" id="PF10507">
    <property type="entry name" value="TMEM65"/>
    <property type="match status" value="1"/>
</dbReference>
<dbReference type="Pfam" id="PF13202">
    <property type="entry name" value="EF-hand_5"/>
    <property type="match status" value="1"/>
</dbReference>
<name>A9UV59_MONBE</name>
<dbReference type="InterPro" id="IPR019537">
    <property type="entry name" value="TMEM65"/>
</dbReference>
<dbReference type="eggNOG" id="KOG4619">
    <property type="taxonomic scope" value="Eukaryota"/>
</dbReference>
<dbReference type="AlphaFoldDB" id="A9UV59"/>
<evidence type="ECO:0000259" key="8">
    <source>
        <dbReference type="PROSITE" id="PS50222"/>
    </source>
</evidence>
<evidence type="ECO:0000256" key="6">
    <source>
        <dbReference type="SAM" id="MobiDB-lite"/>
    </source>
</evidence>
<dbReference type="STRING" id="81824.A9UV59"/>
<accession>A9UV59</accession>
<feature type="domain" description="EF-hand" evidence="8">
    <location>
        <begin position="289"/>
        <end position="323"/>
    </location>
</feature>
<reference evidence="9 10" key="1">
    <citation type="journal article" date="2008" name="Nature">
        <title>The genome of the choanoflagellate Monosiga brevicollis and the origin of metazoans.</title>
        <authorList>
            <consortium name="JGI Sequencing"/>
            <person name="King N."/>
            <person name="Westbrook M.J."/>
            <person name="Young S.L."/>
            <person name="Kuo A."/>
            <person name="Abedin M."/>
            <person name="Chapman J."/>
            <person name="Fairclough S."/>
            <person name="Hellsten U."/>
            <person name="Isogai Y."/>
            <person name="Letunic I."/>
            <person name="Marr M."/>
            <person name="Pincus D."/>
            <person name="Putnam N."/>
            <person name="Rokas A."/>
            <person name="Wright K.J."/>
            <person name="Zuzow R."/>
            <person name="Dirks W."/>
            <person name="Good M."/>
            <person name="Goodstein D."/>
            <person name="Lemons D."/>
            <person name="Li W."/>
            <person name="Lyons J.B."/>
            <person name="Morris A."/>
            <person name="Nichols S."/>
            <person name="Richter D.J."/>
            <person name="Salamov A."/>
            <person name="Bork P."/>
            <person name="Lim W.A."/>
            <person name="Manning G."/>
            <person name="Miller W.T."/>
            <person name="McGinnis W."/>
            <person name="Shapiro H."/>
            <person name="Tjian R."/>
            <person name="Grigoriev I.V."/>
            <person name="Rokhsar D."/>
        </authorList>
    </citation>
    <scope>NUCLEOTIDE SEQUENCE [LARGE SCALE GENOMIC DNA]</scope>
    <source>
        <strain evidence="10">MX1 / ATCC 50154</strain>
    </source>
</reference>
<keyword evidence="2 7" id="KW-0812">Transmembrane</keyword>
<organism evidence="9 10">
    <name type="scientific">Monosiga brevicollis</name>
    <name type="common">Choanoflagellate</name>
    <dbReference type="NCBI Taxonomy" id="81824"/>
    <lineage>
        <taxon>Eukaryota</taxon>
        <taxon>Choanoflagellata</taxon>
        <taxon>Craspedida</taxon>
        <taxon>Salpingoecidae</taxon>
        <taxon>Monosiga</taxon>
    </lineage>
</organism>
<dbReference type="SMART" id="SM00054">
    <property type="entry name" value="EFh"/>
    <property type="match status" value="3"/>
</dbReference>
<dbReference type="GO" id="GO:0005739">
    <property type="term" value="C:mitochondrion"/>
    <property type="evidence" value="ECO:0000318"/>
    <property type="project" value="GO_Central"/>
</dbReference>
<dbReference type="PANTHER" id="PTHR21706:SF15">
    <property type="entry name" value="TRANSMEMBRANE PROTEIN 65"/>
    <property type="match status" value="1"/>
</dbReference>
<dbReference type="GeneID" id="5889321"/>
<evidence type="ECO:0000256" key="4">
    <source>
        <dbReference type="ARBA" id="ARBA00022989"/>
    </source>
</evidence>
<evidence type="ECO:0000313" key="10">
    <source>
        <dbReference type="Proteomes" id="UP000001357"/>
    </source>
</evidence>
<dbReference type="Pfam" id="PF13499">
    <property type="entry name" value="EF-hand_7"/>
    <property type="match status" value="1"/>
</dbReference>
<dbReference type="PANTHER" id="PTHR21706">
    <property type="entry name" value="TRANSMEMBRANE PROTEIN 65"/>
    <property type="match status" value="1"/>
</dbReference>
<sequence length="323" mass="36155">MWRRLAVASRPIGRSRPCLVRAVAEQRRSSHATQQAYFRQSSRSSPSEGSLDQVAQHVAAADAKAIQHWLRTCDTATRNKLAQGLVSLLDEADRKSIDGIFHTIDKNKDGVISASEFTEWYAHKTASIVSDPPTRRQLWYVGLAQMVPMIGFGFCDNFIMIAAGESIDASIGSTFHISTMAAAGLGNLISDVVGLGLSNTIERFSHRLGIPDPELSDNQREHKHTRWTSSIFSMLGIILGCLLGMVPLLLFDEDKKEAKKLFNELGGESKGYLTINDIRKVTRELNITVTEEELERLLRNNDVNHDSKIQFEEFYAILLRLRQ</sequence>
<evidence type="ECO:0000256" key="1">
    <source>
        <dbReference type="ARBA" id="ARBA00004141"/>
    </source>
</evidence>
<dbReference type="SUPFAM" id="SSF47473">
    <property type="entry name" value="EF-hand"/>
    <property type="match status" value="1"/>
</dbReference>
<feature type="compositionally biased region" description="Polar residues" evidence="6">
    <location>
        <begin position="31"/>
        <end position="40"/>
    </location>
</feature>
<dbReference type="PROSITE" id="PS00018">
    <property type="entry name" value="EF_HAND_1"/>
    <property type="match status" value="1"/>
</dbReference>
<keyword evidence="10" id="KW-1185">Reference proteome</keyword>
<dbReference type="RefSeq" id="XP_001744134.1">
    <property type="nucleotide sequence ID" value="XM_001744082.1"/>
</dbReference>
<keyword evidence="4 7" id="KW-1133">Transmembrane helix</keyword>
<evidence type="ECO:0000256" key="3">
    <source>
        <dbReference type="ARBA" id="ARBA00022837"/>
    </source>
</evidence>
<proteinExistence type="predicted"/>
<dbReference type="Gene3D" id="1.10.238.10">
    <property type="entry name" value="EF-hand"/>
    <property type="match status" value="2"/>
</dbReference>
<evidence type="ECO:0000313" key="9">
    <source>
        <dbReference type="EMBL" id="EDQ90837.1"/>
    </source>
</evidence>
<dbReference type="EMBL" id="CH991546">
    <property type="protein sequence ID" value="EDQ90837.1"/>
    <property type="molecule type" value="Genomic_DNA"/>
</dbReference>
<keyword evidence="5 7" id="KW-0472">Membrane</keyword>
<dbReference type="InterPro" id="IPR002048">
    <property type="entry name" value="EF_hand_dom"/>
</dbReference>
<dbReference type="KEGG" id="mbr:MONBRDRAFT_23897"/>
<feature type="compositionally biased region" description="Low complexity" evidence="6">
    <location>
        <begin position="41"/>
        <end position="51"/>
    </location>
</feature>
<evidence type="ECO:0000256" key="5">
    <source>
        <dbReference type="ARBA" id="ARBA00023136"/>
    </source>
</evidence>
<dbReference type="GO" id="GO:0005509">
    <property type="term" value="F:calcium ion binding"/>
    <property type="evidence" value="ECO:0007669"/>
    <property type="project" value="InterPro"/>
</dbReference>
<dbReference type="Proteomes" id="UP000001357">
    <property type="component" value="Unassembled WGS sequence"/>
</dbReference>
<dbReference type="PROSITE" id="PS50222">
    <property type="entry name" value="EF_HAND_2"/>
    <property type="match status" value="2"/>
</dbReference>
<protein>
    <recommendedName>
        <fullName evidence="8">EF-hand domain-containing protein</fullName>
    </recommendedName>
</protein>
<keyword evidence="3" id="KW-0106">Calcium</keyword>
<dbReference type="CDD" id="cd00051">
    <property type="entry name" value="EFh"/>
    <property type="match status" value="1"/>
</dbReference>
<gene>
    <name evidence="9" type="ORF">MONBRDRAFT_23897</name>
</gene>
<comment type="subcellular location">
    <subcellularLocation>
        <location evidence="1">Membrane</location>
        <topology evidence="1">Multi-pass membrane protein</topology>
    </subcellularLocation>
</comment>